<evidence type="ECO:0000256" key="8">
    <source>
        <dbReference type="SAM" id="Phobius"/>
    </source>
</evidence>
<evidence type="ECO:0000256" key="4">
    <source>
        <dbReference type="ARBA" id="ARBA00022692"/>
    </source>
</evidence>
<keyword evidence="5 8" id="KW-1133">Transmembrane helix</keyword>
<proteinExistence type="predicted"/>
<organism evidence="9 10">
    <name type="scientific">Dictyocaulus viviparus</name>
    <name type="common">Bovine lungworm</name>
    <dbReference type="NCBI Taxonomy" id="29172"/>
    <lineage>
        <taxon>Eukaryota</taxon>
        <taxon>Metazoa</taxon>
        <taxon>Ecdysozoa</taxon>
        <taxon>Nematoda</taxon>
        <taxon>Chromadorea</taxon>
        <taxon>Rhabditida</taxon>
        <taxon>Rhabditina</taxon>
        <taxon>Rhabditomorpha</taxon>
        <taxon>Strongyloidea</taxon>
        <taxon>Metastrongylidae</taxon>
        <taxon>Dictyocaulus</taxon>
    </lineage>
</organism>
<dbReference type="Proteomes" id="UP000053766">
    <property type="component" value="Unassembled WGS sequence"/>
</dbReference>
<name>A0A0D8X9P8_DICVI</name>
<dbReference type="OrthoDB" id="6243248at2759"/>
<feature type="transmembrane region" description="Helical" evidence="8">
    <location>
        <begin position="99"/>
        <end position="118"/>
    </location>
</feature>
<dbReference type="EMBL" id="KN717318">
    <property type="protein sequence ID" value="KJH40354.1"/>
    <property type="molecule type" value="Genomic_DNA"/>
</dbReference>
<evidence type="ECO:0000313" key="10">
    <source>
        <dbReference type="Proteomes" id="UP000053766"/>
    </source>
</evidence>
<keyword evidence="10" id="KW-1185">Reference proteome</keyword>
<dbReference type="AlphaFoldDB" id="A0A0D8X9P8"/>
<gene>
    <name evidence="9" type="ORF">DICVIV_13700</name>
</gene>
<sequence>MIDEKHMITRKQSASDLQSRLKTRKLLGVGELARDNGDIYKSKGLIAPHLALRLDYGLEIKSDDSVFITRMYGACLICYGILFRTIISQRENRSEIATLLLVTALLQTLQLSVALVFGQRHEFPCFIRAVGIVGNLIYNNFVDSQGGVYRHLQHVIEDCSVLSTSCRSNDLSTEKSASTIKPIKSE</sequence>
<evidence type="ECO:0000256" key="2">
    <source>
        <dbReference type="ARBA" id="ARBA00019449"/>
    </source>
</evidence>
<keyword evidence="4 8" id="KW-0812">Transmembrane</keyword>
<reference evidence="9 10" key="1">
    <citation type="submission" date="2013-11" db="EMBL/GenBank/DDBJ databases">
        <title>Draft genome of the bovine lungworm Dictyocaulus viviparus.</title>
        <authorList>
            <person name="Mitreva M."/>
        </authorList>
    </citation>
    <scope>NUCLEOTIDE SEQUENCE [LARGE SCALE GENOMIC DNA]</scope>
    <source>
        <strain evidence="9 10">HannoverDv2000</strain>
    </source>
</reference>
<evidence type="ECO:0000256" key="7">
    <source>
        <dbReference type="ARBA" id="ARBA00032100"/>
    </source>
</evidence>
<evidence type="ECO:0000256" key="3">
    <source>
        <dbReference type="ARBA" id="ARBA00022553"/>
    </source>
</evidence>
<protein>
    <recommendedName>
        <fullName evidence="2">Tumor protein p53-inducible protein 11</fullName>
    </recommendedName>
    <alternativeName>
        <fullName evidence="7">p53-induced gene 11 protein</fullName>
    </alternativeName>
</protein>
<dbReference type="PANTHER" id="PTHR31584">
    <property type="entry name" value="TUMOR PROTEIN P53-INDUCIBLE PROTEIN 11"/>
    <property type="match status" value="1"/>
</dbReference>
<dbReference type="InterPro" id="IPR028266">
    <property type="entry name" value="TP53I11"/>
</dbReference>
<keyword evidence="3" id="KW-0597">Phosphoprotein</keyword>
<evidence type="ECO:0000256" key="5">
    <source>
        <dbReference type="ARBA" id="ARBA00022989"/>
    </source>
</evidence>
<keyword evidence="6 8" id="KW-0472">Membrane</keyword>
<evidence type="ECO:0000256" key="1">
    <source>
        <dbReference type="ARBA" id="ARBA00004141"/>
    </source>
</evidence>
<dbReference type="GO" id="GO:0016020">
    <property type="term" value="C:membrane"/>
    <property type="evidence" value="ECO:0007669"/>
    <property type="project" value="UniProtKB-SubCell"/>
</dbReference>
<reference evidence="10" key="2">
    <citation type="journal article" date="2016" name="Sci. Rep.">
        <title>Dictyocaulus viviparus genome, variome and transcriptome elucidate lungworm biology and support future intervention.</title>
        <authorList>
            <person name="McNulty S.N."/>
            <person name="Strube C."/>
            <person name="Rosa B.A."/>
            <person name="Martin J.C."/>
            <person name="Tyagi R."/>
            <person name="Choi Y.J."/>
            <person name="Wang Q."/>
            <person name="Hallsworth Pepin K."/>
            <person name="Zhang X."/>
            <person name="Ozersky P."/>
            <person name="Wilson R.K."/>
            <person name="Sternberg P.W."/>
            <person name="Gasser R.B."/>
            <person name="Mitreva M."/>
        </authorList>
    </citation>
    <scope>NUCLEOTIDE SEQUENCE [LARGE SCALE GENOMIC DNA]</scope>
    <source>
        <strain evidence="10">HannoverDv2000</strain>
    </source>
</reference>
<dbReference type="PANTHER" id="PTHR31584:SF1">
    <property type="entry name" value="TUMOR PROTEIN P53-INDUCIBLE PROTEIN 11"/>
    <property type="match status" value="1"/>
</dbReference>
<comment type="subcellular location">
    <subcellularLocation>
        <location evidence="1">Membrane</location>
        <topology evidence="1">Multi-pass membrane protein</topology>
    </subcellularLocation>
</comment>
<evidence type="ECO:0000256" key="6">
    <source>
        <dbReference type="ARBA" id="ARBA00023136"/>
    </source>
</evidence>
<feature type="transmembrane region" description="Helical" evidence="8">
    <location>
        <begin position="67"/>
        <end position="87"/>
    </location>
</feature>
<accession>A0A0D8X9P8</accession>
<evidence type="ECO:0000313" key="9">
    <source>
        <dbReference type="EMBL" id="KJH40354.1"/>
    </source>
</evidence>